<dbReference type="AlphaFoldDB" id="A0A1J4L1Q6"/>
<dbReference type="GeneID" id="94848271"/>
<dbReference type="RefSeq" id="XP_068370507.1">
    <property type="nucleotide sequence ID" value="XM_068513567.1"/>
</dbReference>
<dbReference type="EMBL" id="MLAK01000009">
    <property type="protein sequence ID" value="OHT17371.1"/>
    <property type="molecule type" value="Genomic_DNA"/>
</dbReference>
<keyword evidence="2" id="KW-1185">Reference proteome</keyword>
<comment type="caution">
    <text evidence="1">The sequence shown here is derived from an EMBL/GenBank/DDBJ whole genome shotgun (WGS) entry which is preliminary data.</text>
</comment>
<evidence type="ECO:0000313" key="1">
    <source>
        <dbReference type="EMBL" id="OHT17371.1"/>
    </source>
</evidence>
<dbReference type="VEuPathDB" id="TrichDB:TRFO_41067"/>
<name>A0A1J4L1Q6_9EUKA</name>
<sequence>MKLNRMPEELLPAIYDVAIESCRQFAAENDPEYWKNKIDQIKQEALWQTAFYINGDQMAKWINRKCLSPKVR</sequence>
<protein>
    <submittedName>
        <fullName evidence="1">Uncharacterized protein</fullName>
    </submittedName>
</protein>
<dbReference type="Proteomes" id="UP000179807">
    <property type="component" value="Unassembled WGS sequence"/>
</dbReference>
<proteinExistence type="predicted"/>
<accession>A0A1J4L1Q6</accession>
<gene>
    <name evidence="1" type="ORF">TRFO_41067</name>
</gene>
<evidence type="ECO:0000313" key="2">
    <source>
        <dbReference type="Proteomes" id="UP000179807"/>
    </source>
</evidence>
<organism evidence="1 2">
    <name type="scientific">Tritrichomonas foetus</name>
    <dbReference type="NCBI Taxonomy" id="1144522"/>
    <lineage>
        <taxon>Eukaryota</taxon>
        <taxon>Metamonada</taxon>
        <taxon>Parabasalia</taxon>
        <taxon>Tritrichomonadida</taxon>
        <taxon>Tritrichomonadidae</taxon>
        <taxon>Tritrichomonas</taxon>
    </lineage>
</organism>
<reference evidence="1" key="1">
    <citation type="submission" date="2016-10" db="EMBL/GenBank/DDBJ databases">
        <authorList>
            <person name="Benchimol M."/>
            <person name="Almeida L.G."/>
            <person name="Vasconcelos A.T."/>
            <person name="Perreira-Neves A."/>
            <person name="Rosa I.A."/>
            <person name="Tasca T."/>
            <person name="Bogo M.R."/>
            <person name="de Souza W."/>
        </authorList>
    </citation>
    <scope>NUCLEOTIDE SEQUENCE [LARGE SCALE GENOMIC DNA]</scope>
    <source>
        <strain evidence="1">K</strain>
    </source>
</reference>